<comment type="caution">
    <text evidence="3">The sequence shown here is derived from an EMBL/GenBank/DDBJ whole genome shotgun (WGS) entry which is preliminary data.</text>
</comment>
<dbReference type="GO" id="GO:0016616">
    <property type="term" value="F:oxidoreductase activity, acting on the CH-OH group of donors, NAD or NADP as acceptor"/>
    <property type="evidence" value="ECO:0007669"/>
    <property type="project" value="TreeGrafter"/>
</dbReference>
<comment type="similarity">
    <text evidence="1">Belongs to the short-chain dehydrogenases/reductases (SDR) family.</text>
</comment>
<sequence>MSTEVDDLQYTRPAQLTETIHRDVYPLLSPDNPANNQQGKIIVITGGGSGIGAATARIWIRAGAEGVVIAGRRREVLEKTAEELNSLSQGKTKILAIPADVGSEKDVQNLFLEVKKSFGRTADVVVANAGKVIDLLPAAEESIDTWWSVYEINLKGLHNTVIHWIRSQPNPKEPEGTLINIASGLAGFAIPGDSAYGLSKLAGQRYIEYIGLDYPKIRAFTTMPGIVMTDILAEWLWPYAKDHVDLTGALALYLSTSRADFLKSSMISVNWDLETIEAHKAEVEAGALKIAYNPLLPMAGGKGW</sequence>
<dbReference type="RefSeq" id="XP_064708108.1">
    <property type="nucleotide sequence ID" value="XM_064856208.1"/>
</dbReference>
<evidence type="ECO:0000313" key="3">
    <source>
        <dbReference type="EMBL" id="KAK5056138.1"/>
    </source>
</evidence>
<dbReference type="CDD" id="cd05233">
    <property type="entry name" value="SDR_c"/>
    <property type="match status" value="1"/>
</dbReference>
<evidence type="ECO:0008006" key="5">
    <source>
        <dbReference type="Google" id="ProtNLM"/>
    </source>
</evidence>
<gene>
    <name evidence="3" type="ORF">LTR84_012691</name>
</gene>
<dbReference type="SUPFAM" id="SSF51735">
    <property type="entry name" value="NAD(P)-binding Rossmann-fold domains"/>
    <property type="match status" value="1"/>
</dbReference>
<dbReference type="GeneID" id="89980833"/>
<organism evidence="3 4">
    <name type="scientific">Exophiala bonariae</name>
    <dbReference type="NCBI Taxonomy" id="1690606"/>
    <lineage>
        <taxon>Eukaryota</taxon>
        <taxon>Fungi</taxon>
        <taxon>Dikarya</taxon>
        <taxon>Ascomycota</taxon>
        <taxon>Pezizomycotina</taxon>
        <taxon>Eurotiomycetes</taxon>
        <taxon>Chaetothyriomycetidae</taxon>
        <taxon>Chaetothyriales</taxon>
        <taxon>Herpotrichiellaceae</taxon>
        <taxon>Exophiala</taxon>
    </lineage>
</organism>
<dbReference type="Proteomes" id="UP001358417">
    <property type="component" value="Unassembled WGS sequence"/>
</dbReference>
<dbReference type="Pfam" id="PF00106">
    <property type="entry name" value="adh_short"/>
    <property type="match status" value="1"/>
</dbReference>
<reference evidence="3 4" key="1">
    <citation type="submission" date="2023-08" db="EMBL/GenBank/DDBJ databases">
        <title>Black Yeasts Isolated from many extreme environments.</title>
        <authorList>
            <person name="Coleine C."/>
            <person name="Stajich J.E."/>
            <person name="Selbmann L."/>
        </authorList>
    </citation>
    <scope>NUCLEOTIDE SEQUENCE [LARGE SCALE GENOMIC DNA]</scope>
    <source>
        <strain evidence="3 4">CCFEE 5792</strain>
    </source>
</reference>
<dbReference type="InterPro" id="IPR002347">
    <property type="entry name" value="SDR_fam"/>
</dbReference>
<keyword evidence="2" id="KW-0560">Oxidoreductase</keyword>
<keyword evidence="4" id="KW-1185">Reference proteome</keyword>
<dbReference type="AlphaFoldDB" id="A0AAV9NFY8"/>
<evidence type="ECO:0000256" key="2">
    <source>
        <dbReference type="ARBA" id="ARBA00023002"/>
    </source>
</evidence>
<proteinExistence type="inferred from homology"/>
<dbReference type="PANTHER" id="PTHR42760:SF37">
    <property type="entry name" value="CLAVALDEHYDE DEHYDROGENASE"/>
    <property type="match status" value="1"/>
</dbReference>
<protein>
    <recommendedName>
        <fullName evidence="5">NAD(P)-binding protein</fullName>
    </recommendedName>
</protein>
<evidence type="ECO:0000313" key="4">
    <source>
        <dbReference type="Proteomes" id="UP001358417"/>
    </source>
</evidence>
<dbReference type="PRINTS" id="PR00081">
    <property type="entry name" value="GDHRDH"/>
</dbReference>
<name>A0AAV9NFY8_9EURO</name>
<dbReference type="PANTHER" id="PTHR42760">
    <property type="entry name" value="SHORT-CHAIN DEHYDROGENASES/REDUCTASES FAMILY MEMBER"/>
    <property type="match status" value="1"/>
</dbReference>
<dbReference type="EMBL" id="JAVRRD010000008">
    <property type="protein sequence ID" value="KAK5056138.1"/>
    <property type="molecule type" value="Genomic_DNA"/>
</dbReference>
<accession>A0AAV9NFY8</accession>
<dbReference type="Gene3D" id="3.40.50.720">
    <property type="entry name" value="NAD(P)-binding Rossmann-like Domain"/>
    <property type="match status" value="1"/>
</dbReference>
<dbReference type="InterPro" id="IPR036291">
    <property type="entry name" value="NAD(P)-bd_dom_sf"/>
</dbReference>
<evidence type="ECO:0000256" key="1">
    <source>
        <dbReference type="ARBA" id="ARBA00006484"/>
    </source>
</evidence>